<keyword evidence="8" id="KW-0472">Membrane</keyword>
<keyword evidence="6 8" id="KW-0378">Hydrolase</keyword>
<proteinExistence type="inferred from homology"/>
<evidence type="ECO:0000256" key="5">
    <source>
        <dbReference type="ARBA" id="ARBA00022670"/>
    </source>
</evidence>
<evidence type="ECO:0000313" key="12">
    <source>
        <dbReference type="EMBL" id="HIX71707.1"/>
    </source>
</evidence>
<keyword evidence="8" id="KW-1133">Transmembrane helix</keyword>
<dbReference type="InterPro" id="IPR019757">
    <property type="entry name" value="Pept_S26A_signal_pept_1_Lys-AS"/>
</dbReference>
<feature type="region of interest" description="Disordered" evidence="10">
    <location>
        <begin position="1"/>
        <end position="25"/>
    </location>
</feature>
<comment type="catalytic activity">
    <reaction evidence="1 8">
        <text>Cleavage of hydrophobic, N-terminal signal or leader sequences from secreted and periplasmic proteins.</text>
        <dbReference type="EC" id="3.4.21.89"/>
    </reaction>
</comment>
<evidence type="ECO:0000256" key="8">
    <source>
        <dbReference type="RuleBase" id="RU003993"/>
    </source>
</evidence>
<dbReference type="InterPro" id="IPR019758">
    <property type="entry name" value="Pept_S26A_signal_pept_1_CS"/>
</dbReference>
<accession>A0A9D1X348</accession>
<dbReference type="GO" id="GO:0004252">
    <property type="term" value="F:serine-type endopeptidase activity"/>
    <property type="evidence" value="ECO:0007669"/>
    <property type="project" value="InterPro"/>
</dbReference>
<dbReference type="GO" id="GO:0005886">
    <property type="term" value="C:plasma membrane"/>
    <property type="evidence" value="ECO:0007669"/>
    <property type="project" value="UniProtKB-SubCell"/>
</dbReference>
<keyword evidence="8" id="KW-0812">Transmembrane</keyword>
<comment type="similarity">
    <text evidence="3 9">Belongs to the peptidase S26 family.</text>
</comment>
<evidence type="ECO:0000256" key="2">
    <source>
        <dbReference type="ARBA" id="ARBA00004401"/>
    </source>
</evidence>
<dbReference type="PROSITE" id="PS00501">
    <property type="entry name" value="SPASE_I_1"/>
    <property type="match status" value="1"/>
</dbReference>
<dbReference type="PROSITE" id="PS00760">
    <property type="entry name" value="SPASE_I_2"/>
    <property type="match status" value="1"/>
</dbReference>
<keyword evidence="5 8" id="KW-0645">Protease</keyword>
<dbReference type="EMBL" id="DXEQ01000045">
    <property type="protein sequence ID" value="HIX71707.1"/>
    <property type="molecule type" value="Genomic_DNA"/>
</dbReference>
<comment type="subcellular location">
    <subcellularLocation>
        <location evidence="2">Cell membrane</location>
        <topology evidence="2">Single-pass type II membrane protein</topology>
    </subcellularLocation>
    <subcellularLocation>
        <location evidence="9">Membrane</location>
        <topology evidence="9">Single-pass type II membrane protein</topology>
    </subcellularLocation>
</comment>
<evidence type="ECO:0000256" key="4">
    <source>
        <dbReference type="ARBA" id="ARBA00013208"/>
    </source>
</evidence>
<evidence type="ECO:0000256" key="3">
    <source>
        <dbReference type="ARBA" id="ARBA00009370"/>
    </source>
</evidence>
<dbReference type="InterPro" id="IPR036286">
    <property type="entry name" value="LexA/Signal_pep-like_sf"/>
</dbReference>
<dbReference type="EC" id="3.4.21.89" evidence="4 8"/>
<dbReference type="Proteomes" id="UP000886805">
    <property type="component" value="Unassembled WGS sequence"/>
</dbReference>
<dbReference type="PRINTS" id="PR00727">
    <property type="entry name" value="LEADERPTASE"/>
</dbReference>
<dbReference type="GO" id="GO:0009003">
    <property type="term" value="F:signal peptidase activity"/>
    <property type="evidence" value="ECO:0007669"/>
    <property type="project" value="UniProtKB-EC"/>
</dbReference>
<dbReference type="PANTHER" id="PTHR43390:SF1">
    <property type="entry name" value="CHLOROPLAST PROCESSING PEPTIDASE"/>
    <property type="match status" value="1"/>
</dbReference>
<evidence type="ECO:0000256" key="6">
    <source>
        <dbReference type="ARBA" id="ARBA00022801"/>
    </source>
</evidence>
<dbReference type="InterPro" id="IPR019533">
    <property type="entry name" value="Peptidase_S26"/>
</dbReference>
<organism evidence="12 13">
    <name type="scientific">Candidatus Anaerobutyricum stercoripullorum</name>
    <dbReference type="NCBI Taxonomy" id="2838456"/>
    <lineage>
        <taxon>Bacteria</taxon>
        <taxon>Bacillati</taxon>
        <taxon>Bacillota</taxon>
        <taxon>Clostridia</taxon>
        <taxon>Lachnospirales</taxon>
        <taxon>Lachnospiraceae</taxon>
        <taxon>Anaerobutyricum</taxon>
    </lineage>
</organism>
<reference evidence="12" key="2">
    <citation type="submission" date="2021-04" db="EMBL/GenBank/DDBJ databases">
        <authorList>
            <person name="Gilroy R."/>
        </authorList>
    </citation>
    <scope>NUCLEOTIDE SEQUENCE</scope>
    <source>
        <strain evidence="12">ChiSxjej3B15-1167</strain>
    </source>
</reference>
<dbReference type="AlphaFoldDB" id="A0A9D1X348"/>
<evidence type="ECO:0000256" key="7">
    <source>
        <dbReference type="PIRSR" id="PIRSR600223-1"/>
    </source>
</evidence>
<dbReference type="GO" id="GO:0006465">
    <property type="term" value="P:signal peptide processing"/>
    <property type="evidence" value="ECO:0007669"/>
    <property type="project" value="InterPro"/>
</dbReference>
<evidence type="ECO:0000256" key="10">
    <source>
        <dbReference type="SAM" id="MobiDB-lite"/>
    </source>
</evidence>
<feature type="transmembrane region" description="Helical" evidence="8">
    <location>
        <begin position="35"/>
        <end position="57"/>
    </location>
</feature>
<feature type="active site" evidence="7">
    <location>
        <position position="66"/>
    </location>
</feature>
<reference evidence="12" key="1">
    <citation type="journal article" date="2021" name="PeerJ">
        <title>Extensive microbial diversity within the chicken gut microbiome revealed by metagenomics and culture.</title>
        <authorList>
            <person name="Gilroy R."/>
            <person name="Ravi A."/>
            <person name="Getino M."/>
            <person name="Pursley I."/>
            <person name="Horton D.L."/>
            <person name="Alikhan N.F."/>
            <person name="Baker D."/>
            <person name="Gharbi K."/>
            <person name="Hall N."/>
            <person name="Watson M."/>
            <person name="Adriaenssens E.M."/>
            <person name="Foster-Nyarko E."/>
            <person name="Jarju S."/>
            <person name="Secka A."/>
            <person name="Antonio M."/>
            <person name="Oren A."/>
            <person name="Chaudhuri R.R."/>
            <person name="La Ragione R."/>
            <person name="Hildebrand F."/>
            <person name="Pallen M.J."/>
        </authorList>
    </citation>
    <scope>NUCLEOTIDE SEQUENCE</scope>
    <source>
        <strain evidence="12">ChiSxjej3B15-1167</strain>
    </source>
</reference>
<comment type="caution">
    <text evidence="12">The sequence shown here is derived from an EMBL/GenBank/DDBJ whole genome shotgun (WGS) entry which is preliminary data.</text>
</comment>
<dbReference type="PROSITE" id="PS00761">
    <property type="entry name" value="SPASE_I_3"/>
    <property type="match status" value="1"/>
</dbReference>
<evidence type="ECO:0000259" key="11">
    <source>
        <dbReference type="Pfam" id="PF10502"/>
    </source>
</evidence>
<dbReference type="Pfam" id="PF10502">
    <property type="entry name" value="Peptidase_S26"/>
    <property type="match status" value="1"/>
</dbReference>
<sequence length="207" mass="23380">MGGRDMEQKKQEEVSGMQKKHDSAEGKKANIMKEILGTIAYVAIICLVVFLVLRFVGQRTVVNGHSMDPTLAHGENLIMDKLTYQFSDPDRFDIVIFPGPEEEGEHPYFIKRVIGLPGETVQIMDGKVYINGEELTDDVYGITDYIEQPGIAEEPLTLGEDEYFCLGDNRPVSYDSRYEPVGPVHRSEIIGKVWIRIWPLSEFGPVE</sequence>
<feature type="active site" evidence="7">
    <location>
        <position position="111"/>
    </location>
</feature>
<protein>
    <recommendedName>
        <fullName evidence="4 8">Signal peptidase I</fullName>
        <ecNumber evidence="4 8">3.4.21.89</ecNumber>
    </recommendedName>
</protein>
<dbReference type="InterPro" id="IPR000223">
    <property type="entry name" value="Pept_S26A_signal_pept_1"/>
</dbReference>
<dbReference type="SUPFAM" id="SSF51306">
    <property type="entry name" value="LexA/Signal peptidase"/>
    <property type="match status" value="1"/>
</dbReference>
<dbReference type="NCBIfam" id="TIGR02227">
    <property type="entry name" value="sigpep_I_bact"/>
    <property type="match status" value="1"/>
</dbReference>
<dbReference type="CDD" id="cd06530">
    <property type="entry name" value="S26_SPase_I"/>
    <property type="match status" value="1"/>
</dbReference>
<evidence type="ECO:0000256" key="1">
    <source>
        <dbReference type="ARBA" id="ARBA00000677"/>
    </source>
</evidence>
<dbReference type="InterPro" id="IPR019756">
    <property type="entry name" value="Pept_S26A_signal_pept_1_Ser-AS"/>
</dbReference>
<name>A0A9D1X348_9FIRM</name>
<feature type="domain" description="Peptidase S26" evidence="11">
    <location>
        <begin position="38"/>
        <end position="198"/>
    </location>
</feature>
<gene>
    <name evidence="12" type="primary">lepB</name>
    <name evidence="12" type="ORF">H9849_01665</name>
</gene>
<evidence type="ECO:0000313" key="13">
    <source>
        <dbReference type="Proteomes" id="UP000886805"/>
    </source>
</evidence>
<evidence type="ECO:0000256" key="9">
    <source>
        <dbReference type="RuleBase" id="RU362042"/>
    </source>
</evidence>
<dbReference type="PANTHER" id="PTHR43390">
    <property type="entry name" value="SIGNAL PEPTIDASE I"/>
    <property type="match status" value="1"/>
</dbReference>
<dbReference type="Gene3D" id="2.10.109.10">
    <property type="entry name" value="Umud Fragment, subunit A"/>
    <property type="match status" value="1"/>
</dbReference>